<dbReference type="eggNOG" id="ENOG5031UAM">
    <property type="taxonomic scope" value="Bacteria"/>
</dbReference>
<evidence type="ECO:0008006" key="4">
    <source>
        <dbReference type="Google" id="ProtNLM"/>
    </source>
</evidence>
<keyword evidence="1" id="KW-1133">Transmembrane helix</keyword>
<gene>
    <name evidence="2" type="ORF">B723_24035</name>
</gene>
<evidence type="ECO:0000313" key="3">
    <source>
        <dbReference type="Proteomes" id="UP000017175"/>
    </source>
</evidence>
<feature type="transmembrane region" description="Helical" evidence="1">
    <location>
        <begin position="41"/>
        <end position="62"/>
    </location>
</feature>
<keyword evidence="1" id="KW-0472">Membrane</keyword>
<protein>
    <recommendedName>
        <fullName evidence="4">MFS transporter</fullName>
    </recommendedName>
</protein>
<proteinExistence type="predicted"/>
<sequence>MDARTLRYYLRAWPMVFASSGFYSVILVAGLKQIFGVGDAYLKTVGLASFVVFCIFGVYYLAPRLKRIEFGEEERYTSVWGARVGVIVGASIGTVLSVPFIDKIGFLSELPRWLAVSMLFVVFAMAVFVFSHYVWKPGRRH</sequence>
<dbReference type="RefSeq" id="WP_017338197.1">
    <property type="nucleotide sequence ID" value="NZ_CP010945.1"/>
</dbReference>
<name>A0A0K1QV33_PSEFL</name>
<evidence type="ECO:0000256" key="1">
    <source>
        <dbReference type="SAM" id="Phobius"/>
    </source>
</evidence>
<dbReference type="Proteomes" id="UP000017175">
    <property type="component" value="Chromosome"/>
</dbReference>
<feature type="transmembrane region" description="Helical" evidence="1">
    <location>
        <begin position="113"/>
        <end position="135"/>
    </location>
</feature>
<organism evidence="2 3">
    <name type="scientific">Pseudomonas fluorescens NCIMB 11764</name>
    <dbReference type="NCBI Taxonomy" id="1221522"/>
    <lineage>
        <taxon>Bacteria</taxon>
        <taxon>Pseudomonadati</taxon>
        <taxon>Pseudomonadota</taxon>
        <taxon>Gammaproteobacteria</taxon>
        <taxon>Pseudomonadales</taxon>
        <taxon>Pseudomonadaceae</taxon>
        <taxon>Pseudomonas</taxon>
    </lineage>
</organism>
<dbReference type="EMBL" id="CP010945">
    <property type="protein sequence ID" value="AKV09295.1"/>
    <property type="molecule type" value="Genomic_DNA"/>
</dbReference>
<dbReference type="AlphaFoldDB" id="A0A0K1QV33"/>
<dbReference type="OrthoDB" id="7029368at2"/>
<feature type="transmembrane region" description="Helical" evidence="1">
    <location>
        <begin position="82"/>
        <end position="101"/>
    </location>
</feature>
<keyword evidence="1" id="KW-0812">Transmembrane</keyword>
<feature type="transmembrane region" description="Helical" evidence="1">
    <location>
        <begin position="12"/>
        <end position="35"/>
    </location>
</feature>
<reference evidence="2 3" key="1">
    <citation type="journal article" date="2012" name="J. Bacteriol.">
        <title>Draft genome sequence of the cyanide-utilizing bacterium Pseudomonas fluorescens strain NCIMB 11764.</title>
        <authorList>
            <person name="Vilo C.A."/>
            <person name="Benedik M.J."/>
            <person name="Kunz D.A."/>
            <person name="Dong Q."/>
        </authorList>
    </citation>
    <scope>NUCLEOTIDE SEQUENCE [LARGE SCALE GENOMIC DNA]</scope>
    <source>
        <strain evidence="2 3">NCIMB 11764</strain>
    </source>
</reference>
<accession>A0A0K1QV33</accession>
<evidence type="ECO:0000313" key="2">
    <source>
        <dbReference type="EMBL" id="AKV09295.1"/>
    </source>
</evidence>